<feature type="compositionally biased region" description="Basic residues" evidence="1">
    <location>
        <begin position="22"/>
        <end position="32"/>
    </location>
</feature>
<reference evidence="2" key="1">
    <citation type="journal article" date="1999" name="Methods Enzymol.">
        <title>High-efficiency full-length cDNA cloning.</title>
        <authorList>
            <person name="Carninci P."/>
            <person name="Hayashizaki Y."/>
        </authorList>
    </citation>
    <scope>NUCLEOTIDE SEQUENCE</scope>
    <source>
        <strain evidence="2">C57BL/6J</strain>
        <tissue evidence="2">Diencephalon</tissue>
    </source>
</reference>
<accession>Q8C1V7</accession>
<gene>
    <name evidence="3" type="primary">Gfra4</name>
</gene>
<protein>
    <submittedName>
        <fullName evidence="2">Uncharacterized protein</fullName>
    </submittedName>
</protein>
<dbReference type="KEGG" id="mmu:14588"/>
<evidence type="ECO:0000313" key="2">
    <source>
        <dbReference type="EMBL" id="BAC41129.1"/>
    </source>
</evidence>
<reference evidence="2" key="8">
    <citation type="journal article" date="2005" name="Science">
        <title>Antisense Transcription in the Mammalian Transcriptome.</title>
        <authorList>
            <consortium name="RIKEN Genome Exploration Research Group and Genome Science Group (Genome Network Project Core Group) and the FANTOM Consortium"/>
        </authorList>
    </citation>
    <scope>NUCLEOTIDE SEQUENCE</scope>
    <source>
        <strain evidence="2">C57BL/6J</strain>
        <tissue evidence="2">Diencephalon</tissue>
    </source>
</reference>
<reference evidence="2" key="7">
    <citation type="journal article" date="2005" name="Science">
        <title>The Transcriptional Landscape of the Mammalian Genome.</title>
        <authorList>
            <consortium name="The FANTOM Consortium"/>
            <consortium name="Riken Genome Exploration Research Group and Genome Science Group (Genome Network Project Core Group)"/>
        </authorList>
    </citation>
    <scope>NUCLEOTIDE SEQUENCE</scope>
    <source>
        <strain evidence="2">C57BL/6J</strain>
        <tissue evidence="2">Diencephalon</tissue>
    </source>
</reference>
<feature type="region of interest" description="Disordered" evidence="1">
    <location>
        <begin position="1"/>
        <end position="40"/>
    </location>
</feature>
<dbReference type="BioGRID-ORCS" id="14588">
    <property type="hits" value="2 hits in 78 CRISPR screens"/>
</dbReference>
<dbReference type="RefSeq" id="NP_001257931.1">
    <property type="nucleotide sequence ID" value="NM_001271002.1"/>
</dbReference>
<dbReference type="OrthoDB" id="10047040at2759"/>
<dbReference type="CTD" id="64096"/>
<dbReference type="AlphaFoldDB" id="Q8C1V7"/>
<dbReference type="AGR" id="MGI:1341873"/>
<dbReference type="GeneID" id="14588"/>
<evidence type="ECO:0000313" key="3">
    <source>
        <dbReference type="MGI" id="MGI:1341873"/>
    </source>
</evidence>
<evidence type="ECO:0000256" key="1">
    <source>
        <dbReference type="SAM" id="MobiDB-lite"/>
    </source>
</evidence>
<sequence length="137" mass="14802">MRSRARLPRPLPGGGGPALSARLRRPHRHRGHPQLPGQRERARCALVRAVRPVETGAKNAKPSASSLQGTPAWMVPYKPLTACSHQFCRTRLLGAVSRGQGTSGLRRAGGRNSPCFVLTPKVSWLYALTALALQALL</sequence>
<dbReference type="RefSeq" id="NP_064398.1">
    <property type="nucleotide sequence ID" value="NM_020014.2"/>
</dbReference>
<reference evidence="2" key="3">
    <citation type="journal article" date="2000" name="Genome Res.">
        <title>RIKEN integrated sequence analysis (RISA) system--384-format sequencing pipeline with 384 multicapillary sequencer.</title>
        <authorList>
            <person name="Shibata K."/>
            <person name="Itoh M."/>
            <person name="Aizawa K."/>
            <person name="Nagaoka S."/>
            <person name="Sasaki N."/>
            <person name="Carninci P."/>
            <person name="Konno H."/>
            <person name="Akiyama J."/>
            <person name="Nishi K."/>
            <person name="Kitsunai T."/>
            <person name="Tashiro H."/>
            <person name="Itoh M."/>
            <person name="Sumi N."/>
            <person name="Ishii Y."/>
            <person name="Nakamura S."/>
            <person name="Hazama M."/>
            <person name="Nishine T."/>
            <person name="Harada A."/>
            <person name="Yamamoto R."/>
            <person name="Matsumoto H."/>
            <person name="Sakaguchi S."/>
            <person name="Ikegami T."/>
            <person name="Kashiwagi K."/>
            <person name="Fujiwake S."/>
            <person name="Inoue K."/>
            <person name="Togawa Y."/>
            <person name="Izawa M."/>
            <person name="Ohara E."/>
            <person name="Watahiki M."/>
            <person name="Yoneda Y."/>
            <person name="Ishikawa T."/>
            <person name="Ozawa K."/>
            <person name="Tanaka T."/>
            <person name="Matsuura S."/>
            <person name="Kawai J."/>
            <person name="Okazaki Y."/>
            <person name="Muramatsu M."/>
            <person name="Inoue Y."/>
            <person name="Kira A."/>
            <person name="Hayashizaki Y."/>
        </authorList>
    </citation>
    <scope>NUCLEOTIDE SEQUENCE</scope>
    <source>
        <strain evidence="2">C57BL/6J</strain>
        <tissue evidence="2">Diencephalon</tissue>
    </source>
</reference>
<organism evidence="2">
    <name type="scientific">Mus musculus</name>
    <name type="common">Mouse</name>
    <dbReference type="NCBI Taxonomy" id="10090"/>
    <lineage>
        <taxon>Eukaryota</taxon>
        <taxon>Metazoa</taxon>
        <taxon>Chordata</taxon>
        <taxon>Craniata</taxon>
        <taxon>Vertebrata</taxon>
        <taxon>Euteleostomi</taxon>
        <taxon>Mammalia</taxon>
        <taxon>Eutheria</taxon>
        <taxon>Euarchontoglires</taxon>
        <taxon>Glires</taxon>
        <taxon>Rodentia</taxon>
        <taxon>Myomorpha</taxon>
        <taxon>Muroidea</taxon>
        <taxon>Muridae</taxon>
        <taxon>Murinae</taxon>
        <taxon>Mus</taxon>
        <taxon>Mus</taxon>
    </lineage>
</organism>
<dbReference type="MGI" id="MGI:1341873">
    <property type="gene designation" value="Gfra4"/>
</dbReference>
<reference evidence="2" key="6">
    <citation type="submission" date="2002-04" db="EMBL/GenBank/DDBJ databases">
        <authorList>
            <person name="Adachi J."/>
            <person name="Aizawa K."/>
            <person name="Akimura T."/>
            <person name="Arakawa T."/>
            <person name="Bono H."/>
            <person name="Carninci P."/>
            <person name="Fukuda S."/>
            <person name="Furuno M."/>
            <person name="Hanagaki T."/>
            <person name="Hara A."/>
            <person name="Hashizume W."/>
            <person name="Hayashida K."/>
            <person name="Hayatsu N."/>
            <person name="Hiramoto K."/>
            <person name="Hiraoka T."/>
            <person name="Hirozane T."/>
            <person name="Hori F."/>
            <person name="Imotani K."/>
            <person name="Ishii Y."/>
            <person name="Itoh M."/>
            <person name="Kagawa I."/>
            <person name="Kasukawa T."/>
            <person name="Katoh H."/>
            <person name="Kawai J."/>
            <person name="Kojima Y."/>
            <person name="Kondo S."/>
            <person name="Konno H."/>
            <person name="Kouda M."/>
            <person name="Koya S."/>
            <person name="Kurihara C."/>
            <person name="Matsuyama T."/>
            <person name="Miyazaki A."/>
            <person name="Murata M."/>
            <person name="Nakamura M."/>
            <person name="Nishi K."/>
            <person name="Nomura K."/>
            <person name="Numazaki R."/>
            <person name="Ohno M."/>
            <person name="Ohsato N."/>
            <person name="Okazaki Y."/>
            <person name="Saito R."/>
            <person name="Saitoh H."/>
            <person name="Sakai C."/>
            <person name="Sakai K."/>
            <person name="Sakazume N."/>
            <person name="Sano H."/>
            <person name="Sasaki D."/>
            <person name="Shibata K."/>
            <person name="Shinagawa A."/>
            <person name="Shiraki T."/>
            <person name="Sogabe Y."/>
            <person name="Tagami M."/>
            <person name="Tagawa A."/>
            <person name="Takahashi F."/>
            <person name="Takaku-Akahira S."/>
            <person name="Takeda Y."/>
            <person name="Tanaka T."/>
            <person name="Tomaru A."/>
            <person name="Toya T."/>
            <person name="Yasunishi A."/>
            <person name="Muramatsu M."/>
            <person name="Hayashizaki Y."/>
        </authorList>
    </citation>
    <scope>NUCLEOTIDE SEQUENCE</scope>
    <source>
        <strain evidence="2">C57BL/6J</strain>
        <tissue evidence="2">Diencephalon</tissue>
    </source>
</reference>
<reference evidence="2" key="4">
    <citation type="journal article" date="2001" name="Nature">
        <title>Functional annotation of a full-length mouse cDNA collection.</title>
        <authorList>
            <consortium name="The RIKEN Genome Exploration Research Group Phase II Team and the FANTOM Consortium"/>
        </authorList>
    </citation>
    <scope>NUCLEOTIDE SEQUENCE</scope>
    <source>
        <strain evidence="2">C57BL/6J</strain>
        <tissue evidence="2">Diencephalon</tissue>
    </source>
</reference>
<name>Q8C1V7_MOUSE</name>
<dbReference type="RefSeq" id="NP_001129535.1">
    <property type="nucleotide sequence ID" value="NM_001136063.2"/>
</dbReference>
<reference evidence="2" key="2">
    <citation type="journal article" date="2000" name="Genome Res.">
        <title>Normalization and subtraction of cap-trapper-selected cDNAs to prepare full-length cDNA libraries for rapid discovery of new genes.</title>
        <authorList>
            <person name="Carninci P."/>
            <person name="Shibata Y."/>
            <person name="Hayatsu N."/>
            <person name="Sugahara Y."/>
            <person name="Shibata K."/>
            <person name="Itoh M."/>
            <person name="Konno H."/>
            <person name="Okazaki Y."/>
            <person name="Muramatsu M."/>
            <person name="Hayashizaki Y."/>
        </authorList>
    </citation>
    <scope>NUCLEOTIDE SEQUENCE</scope>
    <source>
        <strain evidence="2">C57BL/6J</strain>
        <tissue evidence="2">Diencephalon</tissue>
    </source>
</reference>
<dbReference type="DNASU" id="14588"/>
<dbReference type="RefSeq" id="NP_001257930.1">
    <property type="nucleotide sequence ID" value="NM_001271001.1"/>
</dbReference>
<reference evidence="2" key="5">
    <citation type="journal article" date="2002" name="Nature">
        <title>Analysis of the mouse transcriptome based on functional annotation of 60,770 full-length cDNAs.</title>
        <authorList>
            <consortium name="The FANTOM Consortium and the RIKEN Genome Exploration Research Group Phase I and II Team"/>
        </authorList>
    </citation>
    <scope>NUCLEOTIDE SEQUENCE</scope>
    <source>
        <strain evidence="2">C57BL/6J</strain>
        <tissue evidence="2">Diencephalon</tissue>
    </source>
</reference>
<proteinExistence type="evidence at transcript level"/>
<dbReference type="EMBL" id="AK090192">
    <property type="protein sequence ID" value="BAC41129.1"/>
    <property type="molecule type" value="mRNA"/>
</dbReference>